<accession>A0A8H5AG64</accession>
<dbReference type="AlphaFoldDB" id="A0A8H5AG64"/>
<evidence type="ECO:0000313" key="3">
    <source>
        <dbReference type="Proteomes" id="UP000558688"/>
    </source>
</evidence>
<sequence>MQLLNIVLALVPLVAVSEAACHQSGESWGSMKDSVLCPLDPCLPVTLPEPVLGGISACLGAFPRVPPQQEDCLVMDYGWDSESSRHPEGLSSWHVNYKFFSGRIKKGETFLIKDMS</sequence>
<dbReference type="EMBL" id="JAAFOW010000824">
    <property type="protein sequence ID" value="KAF5263957.1"/>
    <property type="molecule type" value="Genomic_DNA"/>
</dbReference>
<keyword evidence="1" id="KW-0732">Signal</keyword>
<feature type="signal peptide" evidence="1">
    <location>
        <begin position="1"/>
        <end position="19"/>
    </location>
</feature>
<organism evidence="2 3">
    <name type="scientific">Fusarium oxysporum</name>
    <name type="common">Fusarium vascular wilt</name>
    <dbReference type="NCBI Taxonomy" id="5507"/>
    <lineage>
        <taxon>Eukaryota</taxon>
        <taxon>Fungi</taxon>
        <taxon>Dikarya</taxon>
        <taxon>Ascomycota</taxon>
        <taxon>Pezizomycotina</taxon>
        <taxon>Sordariomycetes</taxon>
        <taxon>Hypocreomycetidae</taxon>
        <taxon>Hypocreales</taxon>
        <taxon>Nectriaceae</taxon>
        <taxon>Fusarium</taxon>
        <taxon>Fusarium oxysporum species complex</taxon>
    </lineage>
</organism>
<proteinExistence type="predicted"/>
<reference evidence="2" key="1">
    <citation type="submission" date="2020-02" db="EMBL/GenBank/DDBJ databases">
        <title>Identification and distribution of gene clusters putatively required for synthesis of sphingolipid metabolism inhibitors in phylogenetically diverse species of the filamentous fungus Fusarium.</title>
        <authorList>
            <person name="Kim H.-S."/>
            <person name="Busman M."/>
            <person name="Brown D.W."/>
            <person name="Divon H."/>
            <person name="Uhlig S."/>
            <person name="Proctor R.H."/>
        </authorList>
    </citation>
    <scope>NUCLEOTIDE SEQUENCE [LARGE SCALE GENOMIC DNA]</scope>
    <source>
        <strain evidence="2">NRRL 39464</strain>
    </source>
</reference>
<evidence type="ECO:0000313" key="2">
    <source>
        <dbReference type="EMBL" id="KAF5263957.1"/>
    </source>
</evidence>
<dbReference type="Proteomes" id="UP000558688">
    <property type="component" value="Unassembled WGS sequence"/>
</dbReference>
<comment type="caution">
    <text evidence="2">The sequence shown here is derived from an EMBL/GenBank/DDBJ whole genome shotgun (WGS) entry which is preliminary data.</text>
</comment>
<feature type="chain" id="PRO_5034695423" evidence="1">
    <location>
        <begin position="20"/>
        <end position="116"/>
    </location>
</feature>
<evidence type="ECO:0000256" key="1">
    <source>
        <dbReference type="SAM" id="SignalP"/>
    </source>
</evidence>
<gene>
    <name evidence="2" type="ORF">FOXYS1_5275</name>
</gene>
<name>A0A8H5AG64_FUSOX</name>
<protein>
    <submittedName>
        <fullName evidence="2">Uncharacterized protein</fullName>
    </submittedName>
</protein>